<feature type="transmembrane region" description="Helical" evidence="1">
    <location>
        <begin position="157"/>
        <end position="177"/>
    </location>
</feature>
<evidence type="ECO:0000256" key="1">
    <source>
        <dbReference type="SAM" id="Phobius"/>
    </source>
</evidence>
<sequence>MLNVVCLPGRLKPKGFKKYHLFIPLFFSISCIVMRMLALIVIGPEYFGLDPHDFHPSVGIFTGDLTWLFKRRGTALQKSLDALRAHRATVNVSKVIGCTVFLLSLVREYATRLRGFWLSMPGIGVCGYYWKLALIAVPIQLLGILFTTILGRIGMHFLLALPTMADVILNATALVFINELDNLFFEVLNVLVYQFKPDMEFKINIPRQTKCSPRLVNRAHLSLMMVTFTIVVLHPFILALAGYSGVPPISRGLAYVTTFILEIPLILTLILLLALLCGFIWWVSRKLCPCDCCADEDERAKGDEETEEDFQDALDRMATDL</sequence>
<dbReference type="PhylomeDB" id="A0A0G4HZG4"/>
<organism evidence="2">
    <name type="scientific">Chromera velia CCMP2878</name>
    <dbReference type="NCBI Taxonomy" id="1169474"/>
    <lineage>
        <taxon>Eukaryota</taxon>
        <taxon>Sar</taxon>
        <taxon>Alveolata</taxon>
        <taxon>Colpodellida</taxon>
        <taxon>Chromeraceae</taxon>
        <taxon>Chromera</taxon>
    </lineage>
</organism>
<gene>
    <name evidence="2" type="ORF">Cvel_9693</name>
</gene>
<dbReference type="VEuPathDB" id="CryptoDB:Cvel_9693"/>
<reference evidence="2" key="1">
    <citation type="submission" date="2014-11" db="EMBL/GenBank/DDBJ databases">
        <authorList>
            <person name="Otto D Thomas"/>
            <person name="Naeem Raeece"/>
        </authorList>
    </citation>
    <scope>NUCLEOTIDE SEQUENCE</scope>
</reference>
<keyword evidence="1" id="KW-0812">Transmembrane</keyword>
<feature type="transmembrane region" description="Helical" evidence="1">
    <location>
        <begin position="221"/>
        <end position="241"/>
    </location>
</feature>
<feature type="transmembrane region" description="Helical" evidence="1">
    <location>
        <begin position="21"/>
        <end position="42"/>
    </location>
</feature>
<feature type="transmembrane region" description="Helical" evidence="1">
    <location>
        <begin position="130"/>
        <end position="150"/>
    </location>
</feature>
<evidence type="ECO:0000313" key="2">
    <source>
        <dbReference type="EMBL" id="CEM49915.1"/>
    </source>
</evidence>
<proteinExistence type="predicted"/>
<protein>
    <submittedName>
        <fullName evidence="2">Uncharacterized protein</fullName>
    </submittedName>
</protein>
<feature type="transmembrane region" description="Helical" evidence="1">
    <location>
        <begin position="253"/>
        <end position="283"/>
    </location>
</feature>
<name>A0A0G4HZG4_9ALVE</name>
<dbReference type="AlphaFoldDB" id="A0A0G4HZG4"/>
<keyword evidence="1" id="KW-1133">Transmembrane helix</keyword>
<accession>A0A0G4HZG4</accession>
<keyword evidence="1" id="KW-0472">Membrane</keyword>
<dbReference type="EMBL" id="CDMZ01004493">
    <property type="protein sequence ID" value="CEM49915.1"/>
    <property type="molecule type" value="Genomic_DNA"/>
</dbReference>
<feature type="transmembrane region" description="Helical" evidence="1">
    <location>
        <begin position="91"/>
        <end position="110"/>
    </location>
</feature>